<feature type="domain" description="B box-type" evidence="3">
    <location>
        <begin position="69"/>
        <end position="109"/>
    </location>
</feature>
<keyword evidence="1" id="KW-0863">Zinc-finger</keyword>
<keyword evidence="1" id="KW-0862">Zinc</keyword>
<dbReference type="InterPro" id="IPR000315">
    <property type="entry name" value="Znf_B-box"/>
</dbReference>
<dbReference type="Proteomes" id="UP000695562">
    <property type="component" value="Unassembled WGS sequence"/>
</dbReference>
<feature type="coiled-coil region" evidence="2">
    <location>
        <begin position="181"/>
        <end position="211"/>
    </location>
</feature>
<gene>
    <name evidence="4" type="ORF">CYY_000377</name>
</gene>
<evidence type="ECO:0000313" key="4">
    <source>
        <dbReference type="EMBL" id="KAF2078285.1"/>
    </source>
</evidence>
<organism evidence="4 5">
    <name type="scientific">Polysphondylium violaceum</name>
    <dbReference type="NCBI Taxonomy" id="133409"/>
    <lineage>
        <taxon>Eukaryota</taxon>
        <taxon>Amoebozoa</taxon>
        <taxon>Evosea</taxon>
        <taxon>Eumycetozoa</taxon>
        <taxon>Dictyostelia</taxon>
        <taxon>Dictyosteliales</taxon>
        <taxon>Dictyosteliaceae</taxon>
        <taxon>Polysphondylium</taxon>
    </lineage>
</organism>
<reference evidence="4" key="1">
    <citation type="submission" date="2020-01" db="EMBL/GenBank/DDBJ databases">
        <title>Development of genomics and gene disruption for Polysphondylium violaceum indicates a role for the polyketide synthase stlB in stalk morphogenesis.</title>
        <authorList>
            <person name="Narita B."/>
            <person name="Kawabe Y."/>
            <person name="Kin K."/>
            <person name="Saito T."/>
            <person name="Gibbs R."/>
            <person name="Kuspa A."/>
            <person name="Muzny D."/>
            <person name="Queller D."/>
            <person name="Richards S."/>
            <person name="Strassman J."/>
            <person name="Sucgang R."/>
            <person name="Worley K."/>
            <person name="Schaap P."/>
        </authorList>
    </citation>
    <scope>NUCLEOTIDE SEQUENCE</scope>
    <source>
        <strain evidence="4">QSvi11</strain>
    </source>
</reference>
<dbReference type="GO" id="GO:0008270">
    <property type="term" value="F:zinc ion binding"/>
    <property type="evidence" value="ECO:0007669"/>
    <property type="project" value="UniProtKB-KW"/>
</dbReference>
<dbReference type="EMBL" id="AJWJ01000007">
    <property type="protein sequence ID" value="KAF2078285.1"/>
    <property type="molecule type" value="Genomic_DNA"/>
</dbReference>
<keyword evidence="5" id="KW-1185">Reference proteome</keyword>
<dbReference type="SUPFAM" id="SSF57845">
    <property type="entry name" value="B-box zinc-binding domain"/>
    <property type="match status" value="1"/>
</dbReference>
<comment type="caution">
    <text evidence="4">The sequence shown here is derived from an EMBL/GenBank/DDBJ whole genome shotgun (WGS) entry which is preliminary data.</text>
</comment>
<keyword evidence="2" id="KW-0175">Coiled coil</keyword>
<dbReference type="PROSITE" id="PS50119">
    <property type="entry name" value="ZF_BBOX"/>
    <property type="match status" value="1"/>
</dbReference>
<evidence type="ECO:0000313" key="5">
    <source>
        <dbReference type="Proteomes" id="UP000695562"/>
    </source>
</evidence>
<sequence length="868" mass="101014">MVLAGNCINKLKCLECNLPYRDPYTYDSCGHCTCSEHLVYINGYTCTECKEKSESVTRDAKMMDDVQLDNMETCYIHNQSLTNYCFLCLEILCKSCVLGHDLSHGLFNLFVESGASTNGEINMVFFNMVKEKFETVKSNLNKVDKILSSRRENIDKRIKKNMEILEKISEIKDEVIKSKFMKKQFKVGEQLEKSLKELEESSNIIKKYKSTKTKSPNFYYLQTLNNIIRFFKSVSGLVVQENYFYFDKVENNNPNFKEYNRHYHRLGEFSLDSEKKFVSYLEDEGLILDEIEYHRELSPKPILLSKDKLKGLFIYKNFIYSPILISNIPMVHFSPNYITKNKSFLLESFLMDNWSENLFYINGEPGVGKLTELFIHLQGVLINFNFAFIIQSSTKTTLEQSCKNILLQYFGKEYKYIIGLNDGLDTFSIFNKILKKQKKPSLVIFKTDESDMIEINRIPIQEFIKVIIIQPFKLPYKSRGIVVEPLDKTQFTKLAELILDGKIPENQILGLFHITKGNPKISISLLNSIKMRNDPLQIILSEKYGKNPTISILVLIYKIRNKKEINETNKIGWSKYPFMNGPGKKFSKEGYSFELSSSLFRFGIGIACHYKFINIDVWIFINNKFSIYSIKIYDSVNLNTVHTPSTILNLTDDKKNNYKIFITKENDIYYHHIQLDVKFSKWKKIKTNITFSFKENCQALTIIQSNSYHLNNNLVSIKGSFLLNGKEILNRDENQLKMGKNVFKRDHFFTIYFGCDCWGIYNGEKFAITLSVEKSCIPRSFINYKGIIHYLNEIDFKEDPNTRGKLYITSKFSRFIGDIVFIQNYEHKYGPSLSLMFGNLKGKLLLDTDEVISIDNVATVNLTRIPII</sequence>
<proteinExistence type="predicted"/>
<accession>A0A8J4V2G0</accession>
<evidence type="ECO:0000256" key="2">
    <source>
        <dbReference type="SAM" id="Coils"/>
    </source>
</evidence>
<name>A0A8J4V2G0_9MYCE</name>
<protein>
    <recommendedName>
        <fullName evidence="3">B box-type domain-containing protein</fullName>
    </recommendedName>
</protein>
<evidence type="ECO:0000256" key="1">
    <source>
        <dbReference type="PROSITE-ProRule" id="PRU00024"/>
    </source>
</evidence>
<dbReference type="AlphaFoldDB" id="A0A8J4V2G0"/>
<evidence type="ECO:0000259" key="3">
    <source>
        <dbReference type="PROSITE" id="PS50119"/>
    </source>
</evidence>
<keyword evidence="1" id="KW-0479">Metal-binding</keyword>